<proteinExistence type="predicted"/>
<name>A0A076Q162_COMTE</name>
<evidence type="ECO:0000313" key="2">
    <source>
        <dbReference type="EMBL" id="AIJ49442.1"/>
    </source>
</evidence>
<evidence type="ECO:0000313" key="3">
    <source>
        <dbReference type="Proteomes" id="UP000028782"/>
    </source>
</evidence>
<gene>
    <name evidence="2" type="ORF">O987_26880</name>
</gene>
<dbReference type="Proteomes" id="UP000028782">
    <property type="component" value="Chromosome"/>
</dbReference>
<reference evidence="2 3" key="1">
    <citation type="journal article" date="2014" name="Genome Announc.">
        <title>Complete Genome Sequence of Polychlorinated Biphenyl Degrader Comamonas testosteroni TK102 (NBRC 109938).</title>
        <authorList>
            <person name="Fukuda K."/>
            <person name="Hosoyama A."/>
            <person name="Tsuchikane K."/>
            <person name="Ohji S."/>
            <person name="Yamazoe A."/>
            <person name="Fujita N."/>
            <person name="Shintani M."/>
            <person name="Kimbara K."/>
        </authorList>
    </citation>
    <scope>NUCLEOTIDE SEQUENCE [LARGE SCALE GENOMIC DNA]</scope>
    <source>
        <strain evidence="2">TK102</strain>
    </source>
</reference>
<sequence length="33" mass="3527">MQQMGGLASHRMNADIQPGQYAAPAFHRSGARA</sequence>
<dbReference type="AlphaFoldDB" id="A0A076Q162"/>
<feature type="region of interest" description="Disordered" evidence="1">
    <location>
        <begin position="1"/>
        <end position="33"/>
    </location>
</feature>
<accession>A0A076Q162</accession>
<dbReference type="HOGENOM" id="CLU_3381370_0_0_4"/>
<evidence type="ECO:0000256" key="1">
    <source>
        <dbReference type="SAM" id="MobiDB-lite"/>
    </source>
</evidence>
<organism evidence="2 3">
    <name type="scientific">Comamonas testosteroni TK102</name>
    <dbReference type="NCBI Taxonomy" id="1392005"/>
    <lineage>
        <taxon>Bacteria</taxon>
        <taxon>Pseudomonadati</taxon>
        <taxon>Pseudomonadota</taxon>
        <taxon>Betaproteobacteria</taxon>
        <taxon>Burkholderiales</taxon>
        <taxon>Comamonadaceae</taxon>
        <taxon>Comamonas</taxon>
    </lineage>
</organism>
<dbReference type="KEGG" id="ctes:O987_26880"/>
<dbReference type="EMBL" id="CP006704">
    <property type="protein sequence ID" value="AIJ49442.1"/>
    <property type="molecule type" value="Genomic_DNA"/>
</dbReference>
<protein>
    <submittedName>
        <fullName evidence="2">Uncharacterized protein</fullName>
    </submittedName>
</protein>